<keyword evidence="1" id="KW-0812">Transmembrane</keyword>
<keyword evidence="1" id="KW-0472">Membrane</keyword>
<feature type="transmembrane region" description="Helical" evidence="1">
    <location>
        <begin position="6"/>
        <end position="22"/>
    </location>
</feature>
<evidence type="ECO:0000256" key="1">
    <source>
        <dbReference type="SAM" id="Phobius"/>
    </source>
</evidence>
<organism evidence="2 3">
    <name type="scientific">Pseudoalteromonas phenolica</name>
    <dbReference type="NCBI Taxonomy" id="161398"/>
    <lineage>
        <taxon>Bacteria</taxon>
        <taxon>Pseudomonadati</taxon>
        <taxon>Pseudomonadota</taxon>
        <taxon>Gammaproteobacteria</taxon>
        <taxon>Alteromonadales</taxon>
        <taxon>Pseudoalteromonadaceae</taxon>
        <taxon>Pseudoalteromonas</taxon>
    </lineage>
</organism>
<protein>
    <submittedName>
        <fullName evidence="2">Uncharacterized protein</fullName>
    </submittedName>
</protein>
<dbReference type="Proteomes" id="UP000309186">
    <property type="component" value="Unassembled WGS sequence"/>
</dbReference>
<reference evidence="2 3" key="1">
    <citation type="submission" date="2018-01" db="EMBL/GenBank/DDBJ databases">
        <title>Co-occurrence of chitin degradation, pigmentation and bioactivity in marine Pseudoalteromonas.</title>
        <authorList>
            <person name="Paulsen S."/>
            <person name="Gram L."/>
            <person name="Machado H."/>
        </authorList>
    </citation>
    <scope>NUCLEOTIDE SEQUENCE [LARGE SCALE GENOMIC DNA]</scope>
    <source>
        <strain evidence="2 3">S3663</strain>
    </source>
</reference>
<dbReference type="AlphaFoldDB" id="A0A5R9Q0Y2"/>
<keyword evidence="1" id="KW-1133">Transmembrane helix</keyword>
<dbReference type="RefSeq" id="WP_138482457.1">
    <property type="nucleotide sequence ID" value="NZ_PPSW01000022.1"/>
</dbReference>
<proteinExistence type="predicted"/>
<gene>
    <name evidence="2" type="ORF">C1E24_14060</name>
</gene>
<dbReference type="OrthoDB" id="5759974at2"/>
<comment type="caution">
    <text evidence="2">The sequence shown here is derived from an EMBL/GenBank/DDBJ whole genome shotgun (WGS) entry which is preliminary data.</text>
</comment>
<name>A0A5R9Q0Y2_9GAMM</name>
<evidence type="ECO:0000313" key="3">
    <source>
        <dbReference type="Proteomes" id="UP000309186"/>
    </source>
</evidence>
<sequence length="349" mass="39011">MQKNKIVVGLVAISCISIWYFLGSKQNIVNRSHTAIKTANVINQVDEMESSQETIPETNKPMPTSFDQSVVESAKIIATKYEQTLKFPPYSHPLSLNDFSLLNPNYFEPVTMVTQDNNVKISMVLNKYHFVAPETIKVLVKGSDIYGVKLKVQNADTRKTLSSYTMQHSQDGYITKIRGDSEYPTNLQITALANVNGDEIPLVAQINYNQKSATIIGGSQPYVEEADLVFPIDINVEESGLYRVRANLFSAGKPLASLVTETRLASGNKQAMLKAHQSVLSNSSQYELTTFTIEKRSTHPAEPSRFGKSEIQKLIFQSIDITTIERTAYVPSENEKKRLSFLKNMTNKG</sequence>
<dbReference type="EMBL" id="PPSW01000022">
    <property type="protein sequence ID" value="TLX46484.1"/>
    <property type="molecule type" value="Genomic_DNA"/>
</dbReference>
<accession>A0A5R9Q0Y2</accession>
<evidence type="ECO:0000313" key="2">
    <source>
        <dbReference type="EMBL" id="TLX46484.1"/>
    </source>
</evidence>